<name>A0A0E9PCV9_ANGAN</name>
<sequence>MLLMSTQLLNCQDKFEVH</sequence>
<dbReference type="AlphaFoldDB" id="A0A0E9PCV9"/>
<accession>A0A0E9PCV9</accession>
<proteinExistence type="predicted"/>
<protein>
    <submittedName>
        <fullName evidence="1">Uncharacterized protein</fullName>
    </submittedName>
</protein>
<evidence type="ECO:0000313" key="1">
    <source>
        <dbReference type="EMBL" id="JAH02339.1"/>
    </source>
</evidence>
<dbReference type="EMBL" id="GBXM01106238">
    <property type="protein sequence ID" value="JAH02339.1"/>
    <property type="molecule type" value="Transcribed_RNA"/>
</dbReference>
<reference evidence="1" key="2">
    <citation type="journal article" date="2015" name="Fish Shellfish Immunol.">
        <title>Early steps in the European eel (Anguilla anguilla)-Vibrio vulnificus interaction in the gills: Role of the RtxA13 toxin.</title>
        <authorList>
            <person name="Callol A."/>
            <person name="Pajuelo D."/>
            <person name="Ebbesson L."/>
            <person name="Teles M."/>
            <person name="MacKenzie S."/>
            <person name="Amaro C."/>
        </authorList>
    </citation>
    <scope>NUCLEOTIDE SEQUENCE</scope>
</reference>
<organism evidence="1">
    <name type="scientific">Anguilla anguilla</name>
    <name type="common">European freshwater eel</name>
    <name type="synonym">Muraena anguilla</name>
    <dbReference type="NCBI Taxonomy" id="7936"/>
    <lineage>
        <taxon>Eukaryota</taxon>
        <taxon>Metazoa</taxon>
        <taxon>Chordata</taxon>
        <taxon>Craniata</taxon>
        <taxon>Vertebrata</taxon>
        <taxon>Euteleostomi</taxon>
        <taxon>Actinopterygii</taxon>
        <taxon>Neopterygii</taxon>
        <taxon>Teleostei</taxon>
        <taxon>Anguilliformes</taxon>
        <taxon>Anguillidae</taxon>
        <taxon>Anguilla</taxon>
    </lineage>
</organism>
<reference evidence="1" key="1">
    <citation type="submission" date="2014-11" db="EMBL/GenBank/DDBJ databases">
        <authorList>
            <person name="Amaro Gonzalez C."/>
        </authorList>
    </citation>
    <scope>NUCLEOTIDE SEQUENCE</scope>
</reference>